<keyword evidence="5" id="KW-0663">Pyridoxal phosphate</keyword>
<evidence type="ECO:0000256" key="2">
    <source>
        <dbReference type="ARBA" id="ARBA00007441"/>
    </source>
</evidence>
<evidence type="ECO:0000256" key="4">
    <source>
        <dbReference type="ARBA" id="ARBA00022679"/>
    </source>
</evidence>
<evidence type="ECO:0000313" key="7">
    <source>
        <dbReference type="EMBL" id="GAH03841.1"/>
    </source>
</evidence>
<keyword evidence="3" id="KW-0032">Aminotransferase</keyword>
<dbReference type="Pfam" id="PF00155">
    <property type="entry name" value="Aminotran_1_2"/>
    <property type="match status" value="1"/>
</dbReference>
<dbReference type="InterPro" id="IPR004839">
    <property type="entry name" value="Aminotransferase_I/II_large"/>
</dbReference>
<dbReference type="EMBL" id="BART01023077">
    <property type="protein sequence ID" value="GAH03841.1"/>
    <property type="molecule type" value="Genomic_DNA"/>
</dbReference>
<gene>
    <name evidence="7" type="ORF">S01H4_42085</name>
</gene>
<name>X1C6Z6_9ZZZZ</name>
<dbReference type="GO" id="GO:0006520">
    <property type="term" value="P:amino acid metabolic process"/>
    <property type="evidence" value="ECO:0007669"/>
    <property type="project" value="InterPro"/>
</dbReference>
<comment type="caution">
    <text evidence="7">The sequence shown here is derived from an EMBL/GenBank/DDBJ whole genome shotgun (WGS) entry which is preliminary data.</text>
</comment>
<dbReference type="InterPro" id="IPR015424">
    <property type="entry name" value="PyrdxlP-dep_Trfase"/>
</dbReference>
<dbReference type="CDD" id="cd00609">
    <property type="entry name" value="AAT_like"/>
    <property type="match status" value="1"/>
</dbReference>
<evidence type="ECO:0000256" key="1">
    <source>
        <dbReference type="ARBA" id="ARBA00001933"/>
    </source>
</evidence>
<dbReference type="Gene3D" id="3.40.640.10">
    <property type="entry name" value="Type I PLP-dependent aspartate aminotransferase-like (Major domain)"/>
    <property type="match status" value="1"/>
</dbReference>
<sequence>MEVLAKAWRMEARGRSVIHLEVGEPDFDSPAAVVKAGRAALAQGHTKYTPALGVPELRSAIAKTYPRACRPRMNRVAVTPGSSGALMLTFGILIDEGDEVLLADPGYPCNSNFIRLYGGKPKLIPTDASTN</sequence>
<comment type="cofactor">
    <cofactor evidence="1">
        <name>pyridoxal 5'-phosphate</name>
        <dbReference type="ChEBI" id="CHEBI:597326"/>
    </cofactor>
</comment>
<dbReference type="GO" id="GO:0030170">
    <property type="term" value="F:pyridoxal phosphate binding"/>
    <property type="evidence" value="ECO:0007669"/>
    <property type="project" value="InterPro"/>
</dbReference>
<dbReference type="GO" id="GO:0008483">
    <property type="term" value="F:transaminase activity"/>
    <property type="evidence" value="ECO:0007669"/>
    <property type="project" value="UniProtKB-KW"/>
</dbReference>
<comment type="similarity">
    <text evidence="2">Belongs to the class-I pyridoxal-phosphate-dependent aminotransferase family.</text>
</comment>
<dbReference type="PANTHER" id="PTHR46383:SF2">
    <property type="entry name" value="AMINOTRANSFERASE"/>
    <property type="match status" value="1"/>
</dbReference>
<feature type="domain" description="Aminotransferase class I/classII large" evidence="6">
    <location>
        <begin position="16"/>
        <end position="128"/>
    </location>
</feature>
<dbReference type="Gene3D" id="3.90.1150.10">
    <property type="entry name" value="Aspartate Aminotransferase, domain 1"/>
    <property type="match status" value="1"/>
</dbReference>
<protein>
    <recommendedName>
        <fullName evidence="6">Aminotransferase class I/classII large domain-containing protein</fullName>
    </recommendedName>
</protein>
<evidence type="ECO:0000256" key="5">
    <source>
        <dbReference type="ARBA" id="ARBA00022898"/>
    </source>
</evidence>
<reference evidence="7" key="1">
    <citation type="journal article" date="2014" name="Front. Microbiol.">
        <title>High frequency of phylogenetically diverse reductive dehalogenase-homologous genes in deep subseafloor sedimentary metagenomes.</title>
        <authorList>
            <person name="Kawai M."/>
            <person name="Futagami T."/>
            <person name="Toyoda A."/>
            <person name="Takaki Y."/>
            <person name="Nishi S."/>
            <person name="Hori S."/>
            <person name="Arai W."/>
            <person name="Tsubouchi T."/>
            <person name="Morono Y."/>
            <person name="Uchiyama I."/>
            <person name="Ito T."/>
            <person name="Fujiyama A."/>
            <person name="Inagaki F."/>
            <person name="Takami H."/>
        </authorList>
    </citation>
    <scope>NUCLEOTIDE SEQUENCE</scope>
    <source>
        <strain evidence="7">Expedition CK06-06</strain>
    </source>
</reference>
<dbReference type="AlphaFoldDB" id="X1C6Z6"/>
<feature type="non-terminal residue" evidence="7">
    <location>
        <position position="131"/>
    </location>
</feature>
<organism evidence="7">
    <name type="scientific">marine sediment metagenome</name>
    <dbReference type="NCBI Taxonomy" id="412755"/>
    <lineage>
        <taxon>unclassified sequences</taxon>
        <taxon>metagenomes</taxon>
        <taxon>ecological metagenomes</taxon>
    </lineage>
</organism>
<proteinExistence type="inferred from homology"/>
<dbReference type="InterPro" id="IPR015422">
    <property type="entry name" value="PyrdxlP-dep_Trfase_small"/>
</dbReference>
<dbReference type="InterPro" id="IPR050596">
    <property type="entry name" value="AspAT/PAT-like"/>
</dbReference>
<dbReference type="PANTHER" id="PTHR46383">
    <property type="entry name" value="ASPARTATE AMINOTRANSFERASE"/>
    <property type="match status" value="1"/>
</dbReference>
<keyword evidence="4" id="KW-0808">Transferase</keyword>
<accession>X1C6Z6</accession>
<evidence type="ECO:0000256" key="3">
    <source>
        <dbReference type="ARBA" id="ARBA00022576"/>
    </source>
</evidence>
<dbReference type="SUPFAM" id="SSF53383">
    <property type="entry name" value="PLP-dependent transferases"/>
    <property type="match status" value="1"/>
</dbReference>
<dbReference type="InterPro" id="IPR015421">
    <property type="entry name" value="PyrdxlP-dep_Trfase_major"/>
</dbReference>
<evidence type="ECO:0000259" key="6">
    <source>
        <dbReference type="Pfam" id="PF00155"/>
    </source>
</evidence>